<keyword evidence="3" id="KW-1185">Reference proteome</keyword>
<dbReference type="VEuPathDB" id="FungiDB:MUCCIDRAFT_163265"/>
<feature type="chain" id="PRO_5007898737" evidence="1">
    <location>
        <begin position="25"/>
        <end position="139"/>
    </location>
</feature>
<organism evidence="2 3">
    <name type="scientific">Mucor lusitanicus CBS 277.49</name>
    <dbReference type="NCBI Taxonomy" id="747725"/>
    <lineage>
        <taxon>Eukaryota</taxon>
        <taxon>Fungi</taxon>
        <taxon>Fungi incertae sedis</taxon>
        <taxon>Mucoromycota</taxon>
        <taxon>Mucoromycotina</taxon>
        <taxon>Mucoromycetes</taxon>
        <taxon>Mucorales</taxon>
        <taxon>Mucorineae</taxon>
        <taxon>Mucoraceae</taxon>
        <taxon>Mucor</taxon>
    </lineage>
</organism>
<dbReference type="OrthoDB" id="10474653at2759"/>
<gene>
    <name evidence="2" type="ORF">MUCCIDRAFT_163265</name>
</gene>
<evidence type="ECO:0000313" key="2">
    <source>
        <dbReference type="EMBL" id="OAD03710.1"/>
    </source>
</evidence>
<accession>A0A168LM87</accession>
<feature type="signal peptide" evidence="1">
    <location>
        <begin position="1"/>
        <end position="24"/>
    </location>
</feature>
<comment type="caution">
    <text evidence="2">The sequence shown here is derived from an EMBL/GenBank/DDBJ whole genome shotgun (WGS) entry which is preliminary data.</text>
</comment>
<proteinExistence type="predicted"/>
<keyword evidence="1" id="KW-0732">Signal</keyword>
<evidence type="ECO:0000313" key="3">
    <source>
        <dbReference type="Proteomes" id="UP000077051"/>
    </source>
</evidence>
<name>A0A168LM87_MUCCL</name>
<dbReference type="EMBL" id="AMYB01000004">
    <property type="protein sequence ID" value="OAD03710.1"/>
    <property type="molecule type" value="Genomic_DNA"/>
</dbReference>
<sequence length="139" mass="15446">MVSQKSLVLIVSSLLLSALVGVSAGTAVIGPEETYVRQSCVPTNSTDTLDCSFYFDAKKHSSSPGLSNCLVFGYYKEPPSSESKQSCSLKLPANACIQTDLSWLTECFDVYYADTYYLRRRRNNSFTPRILKDNIKIGY</sequence>
<dbReference type="Proteomes" id="UP000077051">
    <property type="component" value="Unassembled WGS sequence"/>
</dbReference>
<dbReference type="AlphaFoldDB" id="A0A168LM87"/>
<evidence type="ECO:0000256" key="1">
    <source>
        <dbReference type="SAM" id="SignalP"/>
    </source>
</evidence>
<protein>
    <submittedName>
        <fullName evidence="2">Uncharacterized protein</fullName>
    </submittedName>
</protein>
<reference evidence="2 3" key="1">
    <citation type="submission" date="2015-06" db="EMBL/GenBank/DDBJ databases">
        <title>Expansion of signal transduction pathways in fungi by whole-genome duplication.</title>
        <authorList>
            <consortium name="DOE Joint Genome Institute"/>
            <person name="Corrochano L.M."/>
            <person name="Kuo A."/>
            <person name="Marcet-Houben M."/>
            <person name="Polaino S."/>
            <person name="Salamov A."/>
            <person name="Villalobos J.M."/>
            <person name="Alvarez M.I."/>
            <person name="Avalos J."/>
            <person name="Benito E.P."/>
            <person name="Benoit I."/>
            <person name="Burger G."/>
            <person name="Camino L.P."/>
            <person name="Canovas D."/>
            <person name="Cerda-Olmedo E."/>
            <person name="Cheng J.-F."/>
            <person name="Dominguez A."/>
            <person name="Elias M."/>
            <person name="Eslava A.P."/>
            <person name="Glaser F."/>
            <person name="Grimwood J."/>
            <person name="Gutierrez G."/>
            <person name="Heitman J."/>
            <person name="Henrissat B."/>
            <person name="Iturriaga E.A."/>
            <person name="Lang B.F."/>
            <person name="Lavin J.L."/>
            <person name="Lee S."/>
            <person name="Li W."/>
            <person name="Lindquist E."/>
            <person name="Lopez-Garcia S."/>
            <person name="Luque E.M."/>
            <person name="Marcos A.T."/>
            <person name="Martin J."/>
            <person name="Mccluskey K."/>
            <person name="Medina H.R."/>
            <person name="Miralles-Duran A."/>
            <person name="Miyazaki A."/>
            <person name="Munoz-Torres E."/>
            <person name="Oguiza J.A."/>
            <person name="Ohm R."/>
            <person name="Olmedo M."/>
            <person name="Orejas M."/>
            <person name="Ortiz-Castellanos L."/>
            <person name="Pisabarro A.G."/>
            <person name="Rodriguez-Romero J."/>
            <person name="Ruiz-Herrera J."/>
            <person name="Ruiz-Vazquez R."/>
            <person name="Sanz C."/>
            <person name="Schackwitz W."/>
            <person name="Schmutz J."/>
            <person name="Shahriari M."/>
            <person name="Shelest E."/>
            <person name="Silva-Franco F."/>
            <person name="Soanes D."/>
            <person name="Syed K."/>
            <person name="Tagua V.G."/>
            <person name="Talbot N.J."/>
            <person name="Thon M."/>
            <person name="De Vries R.P."/>
            <person name="Wiebenga A."/>
            <person name="Yadav J.S."/>
            <person name="Braun E.L."/>
            <person name="Baker S."/>
            <person name="Garre V."/>
            <person name="Horwitz B."/>
            <person name="Torres-Martinez S."/>
            <person name="Idnurm A."/>
            <person name="Herrera-Estrella A."/>
            <person name="Gabaldon T."/>
            <person name="Grigoriev I.V."/>
        </authorList>
    </citation>
    <scope>NUCLEOTIDE SEQUENCE [LARGE SCALE GENOMIC DNA]</scope>
    <source>
        <strain evidence="2 3">CBS 277.49</strain>
    </source>
</reference>